<reference evidence="2" key="1">
    <citation type="submission" date="2019-08" db="EMBL/GenBank/DDBJ databases">
        <authorList>
            <person name="Kucharzyk K."/>
            <person name="Murdoch R.W."/>
            <person name="Higgins S."/>
            <person name="Loffler F."/>
        </authorList>
    </citation>
    <scope>NUCLEOTIDE SEQUENCE</scope>
</reference>
<comment type="caution">
    <text evidence="2">The sequence shown here is derived from an EMBL/GenBank/DDBJ whole genome shotgun (WGS) entry which is preliminary data.</text>
</comment>
<proteinExistence type="predicted"/>
<protein>
    <submittedName>
        <fullName evidence="2">IS1380 family transposase ISRgn3</fullName>
    </submittedName>
</protein>
<dbReference type="AlphaFoldDB" id="A0A644VQC3"/>
<organism evidence="2">
    <name type="scientific">bioreactor metagenome</name>
    <dbReference type="NCBI Taxonomy" id="1076179"/>
    <lineage>
        <taxon>unclassified sequences</taxon>
        <taxon>metagenomes</taxon>
        <taxon>ecological metagenomes</taxon>
    </lineage>
</organism>
<dbReference type="Pfam" id="PF13701">
    <property type="entry name" value="DDE_Tnp_1_4"/>
    <property type="match status" value="1"/>
</dbReference>
<name>A0A644VQC3_9ZZZZ</name>
<evidence type="ECO:0000313" key="2">
    <source>
        <dbReference type="EMBL" id="MPL93410.1"/>
    </source>
</evidence>
<dbReference type="InterPro" id="IPR025668">
    <property type="entry name" value="Tnp_DDE_dom"/>
</dbReference>
<sequence length="107" mass="12671">MDMAFKDIYDYKVIYGEFKYKVSNWNKERRIVVKIEKPEGQMCYNYTFVINNMTSTPKGVIMFYSNRGAMENFIKESKKGFDFNSLSSTNYIANKLQLAMLSYNFNN</sequence>
<feature type="domain" description="Transposase DDE" evidence="1">
    <location>
        <begin position="12"/>
        <end position="102"/>
    </location>
</feature>
<accession>A0A644VQC3</accession>
<gene>
    <name evidence="2" type="ORF">SDC9_39537</name>
</gene>
<dbReference type="EMBL" id="VSSQ01000391">
    <property type="protein sequence ID" value="MPL93410.1"/>
    <property type="molecule type" value="Genomic_DNA"/>
</dbReference>
<evidence type="ECO:0000259" key="1">
    <source>
        <dbReference type="Pfam" id="PF13701"/>
    </source>
</evidence>